<dbReference type="KEGG" id="cau:Caur_0315"/>
<keyword evidence="5" id="KW-0547">Nucleotide-binding</keyword>
<evidence type="ECO:0000313" key="12">
    <source>
        <dbReference type="Proteomes" id="UP000002008"/>
    </source>
</evidence>
<dbReference type="Gene3D" id="3.40.50.300">
    <property type="entry name" value="P-loop containing nucleotide triphosphate hydrolases"/>
    <property type="match status" value="1"/>
</dbReference>
<name>A9WCZ7_CHLAA</name>
<evidence type="ECO:0000256" key="7">
    <source>
        <dbReference type="ARBA" id="ARBA00023004"/>
    </source>
</evidence>
<evidence type="ECO:0000256" key="3">
    <source>
        <dbReference type="ARBA" id="ARBA00022475"/>
    </source>
</evidence>
<evidence type="ECO:0000259" key="10">
    <source>
        <dbReference type="PROSITE" id="PS50893"/>
    </source>
</evidence>
<dbReference type="Proteomes" id="UP000002008">
    <property type="component" value="Chromosome"/>
</dbReference>
<dbReference type="InterPro" id="IPR027417">
    <property type="entry name" value="P-loop_NTPase"/>
</dbReference>
<keyword evidence="7" id="KW-0408">Iron</keyword>
<dbReference type="PATRIC" id="fig|324602.8.peg.367"/>
<feature type="domain" description="ABC transporter" evidence="10">
    <location>
        <begin position="11"/>
        <end position="247"/>
    </location>
</feature>
<dbReference type="GO" id="GO:0006826">
    <property type="term" value="P:iron ion transport"/>
    <property type="evidence" value="ECO:0007669"/>
    <property type="project" value="UniProtKB-KW"/>
</dbReference>
<comment type="subcellular location">
    <subcellularLocation>
        <location evidence="1">Cell membrane</location>
        <topology evidence="1">Peripheral membrane protein</topology>
    </subcellularLocation>
</comment>
<protein>
    <submittedName>
        <fullName evidence="11">ABC transporter related</fullName>
    </submittedName>
</protein>
<evidence type="ECO:0000256" key="8">
    <source>
        <dbReference type="ARBA" id="ARBA00023065"/>
    </source>
</evidence>
<dbReference type="STRING" id="324602.Caur_0315"/>
<evidence type="ECO:0000256" key="6">
    <source>
        <dbReference type="ARBA" id="ARBA00022840"/>
    </source>
</evidence>
<keyword evidence="6" id="KW-0067">ATP-binding</keyword>
<evidence type="ECO:0000256" key="5">
    <source>
        <dbReference type="ARBA" id="ARBA00022741"/>
    </source>
</evidence>
<dbReference type="SUPFAM" id="SSF52540">
    <property type="entry name" value="P-loop containing nucleoside triphosphate hydrolases"/>
    <property type="match status" value="1"/>
</dbReference>
<dbReference type="GO" id="GO:0016887">
    <property type="term" value="F:ATP hydrolysis activity"/>
    <property type="evidence" value="ECO:0007669"/>
    <property type="project" value="InterPro"/>
</dbReference>
<dbReference type="PANTHER" id="PTHR42771:SF2">
    <property type="entry name" value="IRON(3+)-HYDROXAMATE IMPORT ATP-BINDING PROTEIN FHUC"/>
    <property type="match status" value="1"/>
</dbReference>
<dbReference type="PANTHER" id="PTHR42771">
    <property type="entry name" value="IRON(3+)-HYDROXAMATE IMPORT ATP-BINDING PROTEIN FHUC"/>
    <property type="match status" value="1"/>
</dbReference>
<dbReference type="Pfam" id="PF00005">
    <property type="entry name" value="ABC_tran"/>
    <property type="match status" value="1"/>
</dbReference>
<dbReference type="CDD" id="cd03214">
    <property type="entry name" value="ABC_Iron-Siderophores_B12_Hemin"/>
    <property type="match status" value="1"/>
</dbReference>
<dbReference type="InterPro" id="IPR051535">
    <property type="entry name" value="Siderophore_ABC-ATPase"/>
</dbReference>
<dbReference type="GO" id="GO:0005886">
    <property type="term" value="C:plasma membrane"/>
    <property type="evidence" value="ECO:0007669"/>
    <property type="project" value="UniProtKB-SubCell"/>
</dbReference>
<dbReference type="SMART" id="SM00382">
    <property type="entry name" value="AAA"/>
    <property type="match status" value="1"/>
</dbReference>
<dbReference type="InterPro" id="IPR003439">
    <property type="entry name" value="ABC_transporter-like_ATP-bd"/>
</dbReference>
<dbReference type="RefSeq" id="WP_012256222.1">
    <property type="nucleotide sequence ID" value="NC_010175.1"/>
</dbReference>
<sequence length="358" mass="40492">MSRSILVTEHLRIGYANRRGEARVVADQLNLTLNEGDVVCLLGPNGIGKSTLLRTLIGMQAPLAGRVLLDGIDIATLKPRDIARRVSVVLTERIEVGQLSVYHLVALGRYPYTNWIGKLTPHDEEVIQRALSAVQAEQLAGRFVHELSDGERQRVMVARALAQEPHVMVLDEPMAFLDLPRRIEMMRLLRRLAHEMRQAVILSIHDLDLAIRTADLLWLMTPDGKIQAGAPEDLVLSGAFEKAFAGNNLVFDRFHGQFRLHEPPSRHAVLLGDGLIYKWTMHALERAGYQCNQADDTAALHITIHGNEQNPLWLMQLNRQTVKNFHSLRDLVTFLRGMPYPYQSQETSDDDHEPIFHR</sequence>
<dbReference type="GO" id="GO:0005524">
    <property type="term" value="F:ATP binding"/>
    <property type="evidence" value="ECO:0007669"/>
    <property type="project" value="UniProtKB-KW"/>
</dbReference>
<dbReference type="HOGENOM" id="CLU_000604_1_11_0"/>
<keyword evidence="9" id="KW-0472">Membrane</keyword>
<gene>
    <name evidence="11" type="ordered locus">Caur_0315</name>
</gene>
<dbReference type="AlphaFoldDB" id="A9WCZ7"/>
<dbReference type="InParanoid" id="A9WCZ7"/>
<keyword evidence="8" id="KW-0406">Ion transport</keyword>
<dbReference type="EnsemblBacteria" id="ABY33566">
    <property type="protein sequence ID" value="ABY33566"/>
    <property type="gene ID" value="Caur_0315"/>
</dbReference>
<evidence type="ECO:0000256" key="2">
    <source>
        <dbReference type="ARBA" id="ARBA00022448"/>
    </source>
</evidence>
<accession>A9WCZ7</accession>
<evidence type="ECO:0000256" key="4">
    <source>
        <dbReference type="ARBA" id="ARBA00022496"/>
    </source>
</evidence>
<keyword evidence="3" id="KW-1003">Cell membrane</keyword>
<dbReference type="InterPro" id="IPR003593">
    <property type="entry name" value="AAA+_ATPase"/>
</dbReference>
<proteinExistence type="predicted"/>
<reference evidence="12" key="1">
    <citation type="journal article" date="2011" name="BMC Genomics">
        <title>Complete genome sequence of the filamentous anoxygenic phototrophic bacterium Chloroflexus aurantiacus.</title>
        <authorList>
            <person name="Tang K.H."/>
            <person name="Barry K."/>
            <person name="Chertkov O."/>
            <person name="Dalin E."/>
            <person name="Han C.S."/>
            <person name="Hauser L.J."/>
            <person name="Honchak B.M."/>
            <person name="Karbach L.E."/>
            <person name="Land M.L."/>
            <person name="Lapidus A."/>
            <person name="Larimer F.W."/>
            <person name="Mikhailova N."/>
            <person name="Pitluck S."/>
            <person name="Pierson B.K."/>
            <person name="Blankenship R.E."/>
        </authorList>
    </citation>
    <scope>NUCLEOTIDE SEQUENCE [LARGE SCALE GENOMIC DNA]</scope>
    <source>
        <strain evidence="12">ATCC 29366 / DSM 635 / J-10-fl</strain>
    </source>
</reference>
<evidence type="ECO:0000256" key="1">
    <source>
        <dbReference type="ARBA" id="ARBA00004202"/>
    </source>
</evidence>
<organism evidence="11 12">
    <name type="scientific">Chloroflexus aurantiacus (strain ATCC 29366 / DSM 635 / J-10-fl)</name>
    <dbReference type="NCBI Taxonomy" id="324602"/>
    <lineage>
        <taxon>Bacteria</taxon>
        <taxon>Bacillati</taxon>
        <taxon>Chloroflexota</taxon>
        <taxon>Chloroflexia</taxon>
        <taxon>Chloroflexales</taxon>
        <taxon>Chloroflexineae</taxon>
        <taxon>Chloroflexaceae</taxon>
        <taxon>Chloroflexus</taxon>
    </lineage>
</organism>
<evidence type="ECO:0000256" key="9">
    <source>
        <dbReference type="ARBA" id="ARBA00023136"/>
    </source>
</evidence>
<dbReference type="PROSITE" id="PS50893">
    <property type="entry name" value="ABC_TRANSPORTER_2"/>
    <property type="match status" value="1"/>
</dbReference>
<dbReference type="EMBL" id="CP000909">
    <property type="protein sequence ID" value="ABY33566.1"/>
    <property type="molecule type" value="Genomic_DNA"/>
</dbReference>
<evidence type="ECO:0000313" key="11">
    <source>
        <dbReference type="EMBL" id="ABY33566.1"/>
    </source>
</evidence>
<keyword evidence="12" id="KW-1185">Reference proteome</keyword>
<keyword evidence="4" id="KW-0410">Iron transport</keyword>
<keyword evidence="2" id="KW-0813">Transport</keyword>
<dbReference type="TCDB" id="3.A.1.13.2">
    <property type="family name" value="the atp-binding cassette (abc) superfamily"/>
</dbReference>
<dbReference type="eggNOG" id="COG1120">
    <property type="taxonomic scope" value="Bacteria"/>
</dbReference>